<dbReference type="Pfam" id="PF00882">
    <property type="entry name" value="Zn_dep_PLPC"/>
    <property type="match status" value="1"/>
</dbReference>
<dbReference type="EMBL" id="JADIMU010000004">
    <property type="protein sequence ID" value="MBO8442242.1"/>
    <property type="molecule type" value="Genomic_DNA"/>
</dbReference>
<protein>
    <submittedName>
        <fullName evidence="2">Zinc dependent phospholipase C family protein</fullName>
    </submittedName>
</protein>
<name>A0A9D9E6C4_9SPIR</name>
<organism evidence="2 3">
    <name type="scientific">Candidatus Aphodenecus pullistercoris</name>
    <dbReference type="NCBI Taxonomy" id="2840669"/>
    <lineage>
        <taxon>Bacteria</taxon>
        <taxon>Pseudomonadati</taxon>
        <taxon>Spirochaetota</taxon>
        <taxon>Spirochaetia</taxon>
        <taxon>Spirochaetales</taxon>
        <taxon>Candidatus Aphodenecus</taxon>
    </lineage>
</organism>
<comment type="caution">
    <text evidence="2">The sequence shown here is derived from an EMBL/GenBank/DDBJ whole genome shotgun (WGS) entry which is preliminary data.</text>
</comment>
<feature type="domain" description="Phospholipase C/D" evidence="1">
    <location>
        <begin position="19"/>
        <end position="150"/>
    </location>
</feature>
<reference evidence="2" key="2">
    <citation type="journal article" date="2021" name="PeerJ">
        <title>Extensive microbial diversity within the chicken gut microbiome revealed by metagenomics and culture.</title>
        <authorList>
            <person name="Gilroy R."/>
            <person name="Ravi A."/>
            <person name="Getino M."/>
            <person name="Pursley I."/>
            <person name="Horton D.L."/>
            <person name="Alikhan N.F."/>
            <person name="Baker D."/>
            <person name="Gharbi K."/>
            <person name="Hall N."/>
            <person name="Watson M."/>
            <person name="Adriaenssens E.M."/>
            <person name="Foster-Nyarko E."/>
            <person name="Jarju S."/>
            <person name="Secka A."/>
            <person name="Antonio M."/>
            <person name="Oren A."/>
            <person name="Chaudhuri R.R."/>
            <person name="La Ragione R."/>
            <person name="Hildebrand F."/>
            <person name="Pallen M.J."/>
        </authorList>
    </citation>
    <scope>NUCLEOTIDE SEQUENCE</scope>
    <source>
        <strain evidence="2">11167</strain>
    </source>
</reference>
<dbReference type="AlphaFoldDB" id="A0A9D9E6C4"/>
<proteinExistence type="predicted"/>
<dbReference type="InterPro" id="IPR029002">
    <property type="entry name" value="PLPC/GPLD1"/>
</dbReference>
<evidence type="ECO:0000313" key="3">
    <source>
        <dbReference type="Proteomes" id="UP000823633"/>
    </source>
</evidence>
<reference evidence="2" key="1">
    <citation type="submission" date="2020-10" db="EMBL/GenBank/DDBJ databases">
        <authorList>
            <person name="Gilroy R."/>
        </authorList>
    </citation>
    <scope>NUCLEOTIDE SEQUENCE</scope>
    <source>
        <strain evidence="2">11167</strain>
    </source>
</reference>
<sequence>MNMTSHLALAVGLSEVLDLRTVAFIFGNVQPDLALYSYLRGGRLQGHSFRNMSPRIDAVLAKLRKGRGDGLLHSYRLGKLMHYIADSFTYPHNDSFHGSLRAHMLYEDELEVSLQEHMEEEGFRPSAKLTVDDVAEYVRRRHEDYMAKEGSTDNDSSFILESCAGVAWALATERRLARPAVGIS</sequence>
<dbReference type="Proteomes" id="UP000823633">
    <property type="component" value="Unassembled WGS sequence"/>
</dbReference>
<gene>
    <name evidence="2" type="ORF">IAC42_00565</name>
</gene>
<evidence type="ECO:0000259" key="1">
    <source>
        <dbReference type="Pfam" id="PF00882"/>
    </source>
</evidence>
<evidence type="ECO:0000313" key="2">
    <source>
        <dbReference type="EMBL" id="MBO8442242.1"/>
    </source>
</evidence>
<accession>A0A9D9E6C4</accession>